<dbReference type="NCBIfam" id="TIGR00099">
    <property type="entry name" value="Cof-subfamily"/>
    <property type="match status" value="1"/>
</dbReference>
<dbReference type="Gene3D" id="3.30.1240.10">
    <property type="match status" value="1"/>
</dbReference>
<dbReference type="Gene3D" id="3.40.50.1000">
    <property type="entry name" value="HAD superfamily/HAD-like"/>
    <property type="match status" value="1"/>
</dbReference>
<dbReference type="InterPro" id="IPR036412">
    <property type="entry name" value="HAD-like_sf"/>
</dbReference>
<protein>
    <submittedName>
        <fullName evidence="1">Cof-type HAD-IIB family hydrolase</fullName>
    </submittedName>
</protein>
<evidence type="ECO:0000313" key="2">
    <source>
        <dbReference type="Proteomes" id="UP000712673"/>
    </source>
</evidence>
<name>A0A937W100_UNCTE</name>
<dbReference type="InterPro" id="IPR006379">
    <property type="entry name" value="HAD-SF_hydro_IIB"/>
</dbReference>
<dbReference type="SUPFAM" id="SSF56784">
    <property type="entry name" value="HAD-like"/>
    <property type="match status" value="1"/>
</dbReference>
<keyword evidence="1" id="KW-0378">Hydrolase</keyword>
<dbReference type="Pfam" id="PF08282">
    <property type="entry name" value="Hydrolase_3"/>
    <property type="match status" value="1"/>
</dbReference>
<dbReference type="GO" id="GO:0016791">
    <property type="term" value="F:phosphatase activity"/>
    <property type="evidence" value="ECO:0007669"/>
    <property type="project" value="TreeGrafter"/>
</dbReference>
<gene>
    <name evidence="1" type="ORF">FJZ47_05390</name>
</gene>
<dbReference type="InterPro" id="IPR023214">
    <property type="entry name" value="HAD_sf"/>
</dbReference>
<dbReference type="GO" id="GO:0000287">
    <property type="term" value="F:magnesium ion binding"/>
    <property type="evidence" value="ECO:0007669"/>
    <property type="project" value="TreeGrafter"/>
</dbReference>
<dbReference type="SFLD" id="SFLDS00003">
    <property type="entry name" value="Haloacid_Dehalogenase"/>
    <property type="match status" value="1"/>
</dbReference>
<proteinExistence type="predicted"/>
<dbReference type="GO" id="GO:0005829">
    <property type="term" value="C:cytosol"/>
    <property type="evidence" value="ECO:0007669"/>
    <property type="project" value="TreeGrafter"/>
</dbReference>
<dbReference type="PANTHER" id="PTHR10000:SF8">
    <property type="entry name" value="HAD SUPERFAMILY HYDROLASE-LIKE, TYPE 3"/>
    <property type="match status" value="1"/>
</dbReference>
<dbReference type="NCBIfam" id="TIGR01484">
    <property type="entry name" value="HAD-SF-IIB"/>
    <property type="match status" value="2"/>
</dbReference>
<reference evidence="1" key="1">
    <citation type="submission" date="2019-03" db="EMBL/GenBank/DDBJ databases">
        <title>Lake Tanganyika Metagenome-Assembled Genomes (MAGs).</title>
        <authorList>
            <person name="Tran P."/>
        </authorList>
    </citation>
    <scope>NUCLEOTIDE SEQUENCE</scope>
    <source>
        <strain evidence="1">K_DeepCast_65m_m2_066</strain>
    </source>
</reference>
<dbReference type="PANTHER" id="PTHR10000">
    <property type="entry name" value="PHOSPHOSERINE PHOSPHATASE"/>
    <property type="match status" value="1"/>
</dbReference>
<dbReference type="AlphaFoldDB" id="A0A937W100"/>
<dbReference type="EMBL" id="VGLS01000112">
    <property type="protein sequence ID" value="MBM3223225.1"/>
    <property type="molecule type" value="Genomic_DNA"/>
</dbReference>
<accession>A0A937W100</accession>
<organism evidence="1 2">
    <name type="scientific">Tectimicrobiota bacterium</name>
    <dbReference type="NCBI Taxonomy" id="2528274"/>
    <lineage>
        <taxon>Bacteria</taxon>
        <taxon>Pseudomonadati</taxon>
        <taxon>Nitrospinota/Tectimicrobiota group</taxon>
        <taxon>Candidatus Tectimicrobiota</taxon>
    </lineage>
</organism>
<evidence type="ECO:0000313" key="1">
    <source>
        <dbReference type="EMBL" id="MBM3223225.1"/>
    </source>
</evidence>
<comment type="caution">
    <text evidence="1">The sequence shown here is derived from an EMBL/GenBank/DDBJ whole genome shotgun (WGS) entry which is preliminary data.</text>
</comment>
<dbReference type="SFLD" id="SFLDG01140">
    <property type="entry name" value="C2.B:_Phosphomannomutase_and_P"/>
    <property type="match status" value="1"/>
</dbReference>
<sequence>MFMPYRLLALDVDGTLLDPAGELRPRVQEAVLAVQQLEVQVVLCTGRRFRTARPLAQALQLTGSIVVHNGALIKDLTSAQTLQQHAMPSETYQHALALLRRVSSPMIYVDGFHENVDIFTEPVARAHPFQREYLESHLAHCRIVDDIASPLARGALLMSIMADYASLQALAPVVEHALGARARVHCLVNKNYQGHILEVLQAGVSKWQALQALAAAQGIAPADIMAVGDDRNDLDMLRHAGLGVAMGNAVPAVQAEADAVTGTNAEDGLVQALERFILRA</sequence>
<dbReference type="InterPro" id="IPR000150">
    <property type="entry name" value="Cof"/>
</dbReference>
<dbReference type="Proteomes" id="UP000712673">
    <property type="component" value="Unassembled WGS sequence"/>
</dbReference>